<accession>A0A024GKZ1</accession>
<evidence type="ECO:0000256" key="1">
    <source>
        <dbReference type="SAM" id="MobiDB-lite"/>
    </source>
</evidence>
<organism evidence="2 3">
    <name type="scientific">Albugo candida</name>
    <dbReference type="NCBI Taxonomy" id="65357"/>
    <lineage>
        <taxon>Eukaryota</taxon>
        <taxon>Sar</taxon>
        <taxon>Stramenopiles</taxon>
        <taxon>Oomycota</taxon>
        <taxon>Peronosporomycetes</taxon>
        <taxon>Albuginales</taxon>
        <taxon>Albuginaceae</taxon>
        <taxon>Albugo</taxon>
    </lineage>
</organism>
<gene>
    <name evidence="2" type="ORF">BN9_085640</name>
</gene>
<dbReference type="EMBL" id="CAIX01000175">
    <property type="protein sequence ID" value="CCI47557.1"/>
    <property type="molecule type" value="Genomic_DNA"/>
</dbReference>
<reference evidence="2 3" key="1">
    <citation type="submission" date="2012-05" db="EMBL/GenBank/DDBJ databases">
        <title>Recombination and specialization in a pathogen metapopulation.</title>
        <authorList>
            <person name="Gardiner A."/>
            <person name="Kemen E."/>
            <person name="Schultz-Larsen T."/>
            <person name="MacLean D."/>
            <person name="Van Oosterhout C."/>
            <person name="Jones J.D.G."/>
        </authorList>
    </citation>
    <scope>NUCLEOTIDE SEQUENCE [LARGE SCALE GENOMIC DNA]</scope>
    <source>
        <strain evidence="2 3">Ac Nc2</strain>
    </source>
</reference>
<dbReference type="Proteomes" id="UP000053237">
    <property type="component" value="Unassembled WGS sequence"/>
</dbReference>
<keyword evidence="3" id="KW-1185">Reference proteome</keyword>
<sequence length="136" mass="15854">MDEMFQQLYTSCHHCCASAVEDHENLSIFSKKVDGNYVKARYEMHASNRERKYQPLKEAKSDPQPVKRMNSPENHTYGAHTQILCWDEAFSEVFAHENVHEKSDQKQMLPKYLEASYKSISYGDDAVFVQNTMLQL</sequence>
<evidence type="ECO:0000313" key="3">
    <source>
        <dbReference type="Proteomes" id="UP000053237"/>
    </source>
</evidence>
<proteinExistence type="predicted"/>
<feature type="compositionally biased region" description="Basic and acidic residues" evidence="1">
    <location>
        <begin position="49"/>
        <end position="61"/>
    </location>
</feature>
<feature type="region of interest" description="Disordered" evidence="1">
    <location>
        <begin position="49"/>
        <end position="73"/>
    </location>
</feature>
<comment type="caution">
    <text evidence="2">The sequence shown here is derived from an EMBL/GenBank/DDBJ whole genome shotgun (WGS) entry which is preliminary data.</text>
</comment>
<evidence type="ECO:0000313" key="2">
    <source>
        <dbReference type="EMBL" id="CCI47557.1"/>
    </source>
</evidence>
<dbReference type="AlphaFoldDB" id="A0A024GKZ1"/>
<protein>
    <submittedName>
        <fullName evidence="2">Uncharacterized protein</fullName>
    </submittedName>
</protein>
<name>A0A024GKZ1_9STRA</name>
<dbReference type="InParanoid" id="A0A024GKZ1"/>